<organism evidence="2 3">
    <name type="scientific">Podospora appendiculata</name>
    <dbReference type="NCBI Taxonomy" id="314037"/>
    <lineage>
        <taxon>Eukaryota</taxon>
        <taxon>Fungi</taxon>
        <taxon>Dikarya</taxon>
        <taxon>Ascomycota</taxon>
        <taxon>Pezizomycotina</taxon>
        <taxon>Sordariomycetes</taxon>
        <taxon>Sordariomycetidae</taxon>
        <taxon>Sordariales</taxon>
        <taxon>Podosporaceae</taxon>
        <taxon>Podospora</taxon>
    </lineage>
</organism>
<accession>A0AAE1CE83</accession>
<dbReference type="AlphaFoldDB" id="A0AAE1CE83"/>
<dbReference type="Proteomes" id="UP001270362">
    <property type="component" value="Unassembled WGS sequence"/>
</dbReference>
<feature type="compositionally biased region" description="Low complexity" evidence="1">
    <location>
        <begin position="32"/>
        <end position="41"/>
    </location>
</feature>
<evidence type="ECO:0000313" key="3">
    <source>
        <dbReference type="Proteomes" id="UP001270362"/>
    </source>
</evidence>
<feature type="compositionally biased region" description="Acidic residues" evidence="1">
    <location>
        <begin position="182"/>
        <end position="192"/>
    </location>
</feature>
<feature type="region of interest" description="Disordered" evidence="1">
    <location>
        <begin position="1"/>
        <end position="103"/>
    </location>
</feature>
<reference evidence="2" key="1">
    <citation type="journal article" date="2023" name="Mol. Phylogenet. Evol.">
        <title>Genome-scale phylogeny and comparative genomics of the fungal order Sordariales.</title>
        <authorList>
            <person name="Hensen N."/>
            <person name="Bonometti L."/>
            <person name="Westerberg I."/>
            <person name="Brannstrom I.O."/>
            <person name="Guillou S."/>
            <person name="Cros-Aarteil S."/>
            <person name="Calhoun S."/>
            <person name="Haridas S."/>
            <person name="Kuo A."/>
            <person name="Mondo S."/>
            <person name="Pangilinan J."/>
            <person name="Riley R."/>
            <person name="LaButti K."/>
            <person name="Andreopoulos B."/>
            <person name="Lipzen A."/>
            <person name="Chen C."/>
            <person name="Yan M."/>
            <person name="Daum C."/>
            <person name="Ng V."/>
            <person name="Clum A."/>
            <person name="Steindorff A."/>
            <person name="Ohm R.A."/>
            <person name="Martin F."/>
            <person name="Silar P."/>
            <person name="Natvig D.O."/>
            <person name="Lalanne C."/>
            <person name="Gautier V."/>
            <person name="Ament-Velasquez S.L."/>
            <person name="Kruys A."/>
            <person name="Hutchinson M.I."/>
            <person name="Powell A.J."/>
            <person name="Barry K."/>
            <person name="Miller A.N."/>
            <person name="Grigoriev I.V."/>
            <person name="Debuchy R."/>
            <person name="Gladieux P."/>
            <person name="Hiltunen Thoren M."/>
            <person name="Johannesson H."/>
        </authorList>
    </citation>
    <scope>NUCLEOTIDE SEQUENCE</scope>
    <source>
        <strain evidence="2">CBS 314.62</strain>
    </source>
</reference>
<feature type="region of interest" description="Disordered" evidence="1">
    <location>
        <begin position="129"/>
        <end position="261"/>
    </location>
</feature>
<keyword evidence="3" id="KW-1185">Reference proteome</keyword>
<name>A0AAE1CE83_9PEZI</name>
<gene>
    <name evidence="2" type="ORF">B0T22DRAFT_191061</name>
</gene>
<feature type="compositionally biased region" description="Basic and acidic residues" evidence="1">
    <location>
        <begin position="197"/>
        <end position="217"/>
    </location>
</feature>
<evidence type="ECO:0000313" key="2">
    <source>
        <dbReference type="EMBL" id="KAK3690271.1"/>
    </source>
</evidence>
<evidence type="ECO:0000256" key="1">
    <source>
        <dbReference type="SAM" id="MobiDB-lite"/>
    </source>
</evidence>
<feature type="compositionally biased region" description="Basic and acidic residues" evidence="1">
    <location>
        <begin position="1"/>
        <end position="11"/>
    </location>
</feature>
<reference evidence="2" key="2">
    <citation type="submission" date="2023-06" db="EMBL/GenBank/DDBJ databases">
        <authorList>
            <consortium name="Lawrence Berkeley National Laboratory"/>
            <person name="Haridas S."/>
            <person name="Hensen N."/>
            <person name="Bonometti L."/>
            <person name="Westerberg I."/>
            <person name="Brannstrom I.O."/>
            <person name="Guillou S."/>
            <person name="Cros-Aarteil S."/>
            <person name="Calhoun S."/>
            <person name="Kuo A."/>
            <person name="Mondo S."/>
            <person name="Pangilinan J."/>
            <person name="Riley R."/>
            <person name="Labutti K."/>
            <person name="Andreopoulos B."/>
            <person name="Lipzen A."/>
            <person name="Chen C."/>
            <person name="Yanf M."/>
            <person name="Daum C."/>
            <person name="Ng V."/>
            <person name="Clum A."/>
            <person name="Steindorff A."/>
            <person name="Ohm R."/>
            <person name="Martin F."/>
            <person name="Silar P."/>
            <person name="Natvig D."/>
            <person name="Lalanne C."/>
            <person name="Gautier V."/>
            <person name="Ament-Velasquez S.L."/>
            <person name="Kruys A."/>
            <person name="Hutchinson M.I."/>
            <person name="Powell A.J."/>
            <person name="Barry K."/>
            <person name="Miller A.N."/>
            <person name="Grigoriev I.V."/>
            <person name="Debuchy R."/>
            <person name="Gladieux P."/>
            <person name="Thoren M.H."/>
            <person name="Johannesson H."/>
        </authorList>
    </citation>
    <scope>NUCLEOTIDE SEQUENCE</scope>
    <source>
        <strain evidence="2">CBS 314.62</strain>
    </source>
</reference>
<feature type="compositionally biased region" description="Polar residues" evidence="1">
    <location>
        <begin position="143"/>
        <end position="158"/>
    </location>
</feature>
<dbReference type="EMBL" id="JAULSO010000002">
    <property type="protein sequence ID" value="KAK3690271.1"/>
    <property type="molecule type" value="Genomic_DNA"/>
</dbReference>
<sequence length="381" mass="41986">MSVKAMHDENGSRITVNPHSPGSDSSVIVLGPFQPSRSCSPQQPPSPTSDSVSFPRRQYSVSDGESSEELCFVGQDAPPYIKTKRPRAEMKGTSAVDNMKWSGAGKRIRRNPYSRGLLGQATWISKVRRPASFATDGGWATSPAITNSPETSSRTLSEPASPPTHNPVSAPDRWLRVSDPTADIDDEADLDSDGSNVDDRESDHSDPEDADAQDLHWGDSGSDNDDDIVEWTTNNLPTRPKPHATTPPEQDTTPPPTARSIPCPFPILHSAKKYKNCVPPSTSLRSVKSMRRHLLACHRRPHYCPTCFATFDASVLCDIHIRGRTCKRSPPMAAAMDGVREDEMGDLERWRADPALSAREQWLSIWDIIFPDEKRPPLSSL</sequence>
<protein>
    <submittedName>
        <fullName evidence="2">Uncharacterized protein</fullName>
    </submittedName>
</protein>
<proteinExistence type="predicted"/>
<comment type="caution">
    <text evidence="2">The sequence shown here is derived from an EMBL/GenBank/DDBJ whole genome shotgun (WGS) entry which is preliminary data.</text>
</comment>
<feature type="compositionally biased region" description="Polar residues" evidence="1">
    <location>
        <begin position="12"/>
        <end position="26"/>
    </location>
</feature>